<feature type="domain" description="D-isomer specific 2-hydroxyacid dehydrogenase NAD-binding" evidence="6">
    <location>
        <begin position="110"/>
        <end position="285"/>
    </location>
</feature>
<dbReference type="InterPro" id="IPR006140">
    <property type="entry name" value="D-isomer_DH_NAD-bd"/>
</dbReference>
<evidence type="ECO:0000256" key="1">
    <source>
        <dbReference type="ARBA" id="ARBA00005854"/>
    </source>
</evidence>
<dbReference type="RefSeq" id="WP_067755116.1">
    <property type="nucleotide sequence ID" value="NZ_CP015772.1"/>
</dbReference>
<evidence type="ECO:0000256" key="2">
    <source>
        <dbReference type="ARBA" id="ARBA00023002"/>
    </source>
</evidence>
<dbReference type="InterPro" id="IPR036291">
    <property type="entry name" value="NAD(P)-bd_dom_sf"/>
</dbReference>
<dbReference type="InterPro" id="IPR029753">
    <property type="entry name" value="D-isomer_DH_CS"/>
</dbReference>
<protein>
    <recommendedName>
        <fullName evidence="9">Hydroxyacid dehydrogenase</fullName>
    </recommendedName>
</protein>
<dbReference type="EMBL" id="CP015772">
    <property type="protein sequence ID" value="ANH81225.1"/>
    <property type="molecule type" value="Genomic_DNA"/>
</dbReference>
<name>A0A1A9I1L5_9BACT</name>
<dbReference type="PROSITE" id="PS00670">
    <property type="entry name" value="D_2_HYDROXYACID_DH_2"/>
    <property type="match status" value="1"/>
</dbReference>
<dbReference type="STRING" id="1176587.A8C56_09730"/>
<dbReference type="AlphaFoldDB" id="A0A1A9I1L5"/>
<evidence type="ECO:0000313" key="8">
    <source>
        <dbReference type="Proteomes" id="UP000077667"/>
    </source>
</evidence>
<evidence type="ECO:0000313" key="7">
    <source>
        <dbReference type="EMBL" id="ANH81225.1"/>
    </source>
</evidence>
<accession>A0A1A9I1L5</accession>
<dbReference type="KEGG" id="nia:A8C56_09730"/>
<gene>
    <name evidence="7" type="ORF">A8C56_09730</name>
</gene>
<dbReference type="GO" id="GO:0016616">
    <property type="term" value="F:oxidoreductase activity, acting on the CH-OH group of donors, NAD or NADP as acceptor"/>
    <property type="evidence" value="ECO:0007669"/>
    <property type="project" value="InterPro"/>
</dbReference>
<evidence type="ECO:0000259" key="5">
    <source>
        <dbReference type="Pfam" id="PF00389"/>
    </source>
</evidence>
<dbReference type="InterPro" id="IPR006139">
    <property type="entry name" value="D-isomer_2_OHA_DH_cat_dom"/>
</dbReference>
<dbReference type="InterPro" id="IPR043322">
    <property type="entry name" value="CtBP"/>
</dbReference>
<dbReference type="PROSITE" id="PS00671">
    <property type="entry name" value="D_2_HYDROXYACID_DH_3"/>
    <property type="match status" value="1"/>
</dbReference>
<dbReference type="SUPFAM" id="SSF52283">
    <property type="entry name" value="Formate/glycerate dehydrogenase catalytic domain-like"/>
    <property type="match status" value="1"/>
</dbReference>
<dbReference type="CDD" id="cd05299">
    <property type="entry name" value="CtBP_dh"/>
    <property type="match status" value="1"/>
</dbReference>
<dbReference type="InterPro" id="IPR050418">
    <property type="entry name" value="D-iso_2-hydroxyacid_DH_PdxB"/>
</dbReference>
<sequence length="317" mass="34890">MSKGKIVITDYGFKDLEQELKMFREHGYDLVALETSTEDELIEACTDADALLVQWAPISARLIAHLNKCKIIVRYGIGVDNVDLNAAKQKSIPVCNVPDYCINEVADHTLALALSLSRQLGEINNRLKKGEWKIVPPYRMPAFRDMLFGTIGFGRIAREVLKSAKSLGFKVGAYDPKINPFQLKEAGVAALSFEELISGADIISLHLPLTAETQHIINAATIEQMKQGAIIINTSRGGLIDTEALAAALSKRRVVAGLDVFENEPLPETHPLWGVEHAVLTSHTAWYSERSVPALQQMAAAEVLRGLQSEPLKNRVI</sequence>
<proteinExistence type="inferred from homology"/>
<reference evidence="7 8" key="1">
    <citation type="submission" date="2016-05" db="EMBL/GenBank/DDBJ databases">
        <title>Niabella ginsenosidivorans BS26 whole genome sequencing.</title>
        <authorList>
            <person name="Im W.T."/>
            <person name="Siddiqi M.Z."/>
        </authorList>
    </citation>
    <scope>NUCLEOTIDE SEQUENCE [LARGE SCALE GENOMIC DNA]</scope>
    <source>
        <strain evidence="7 8">BS26</strain>
    </source>
</reference>
<dbReference type="GO" id="GO:0051287">
    <property type="term" value="F:NAD binding"/>
    <property type="evidence" value="ECO:0007669"/>
    <property type="project" value="InterPro"/>
</dbReference>
<evidence type="ECO:0008006" key="9">
    <source>
        <dbReference type="Google" id="ProtNLM"/>
    </source>
</evidence>
<keyword evidence="8" id="KW-1185">Reference proteome</keyword>
<dbReference type="OrthoDB" id="1522997at2"/>
<organism evidence="7 8">
    <name type="scientific">Niabella ginsenosidivorans</name>
    <dbReference type="NCBI Taxonomy" id="1176587"/>
    <lineage>
        <taxon>Bacteria</taxon>
        <taxon>Pseudomonadati</taxon>
        <taxon>Bacteroidota</taxon>
        <taxon>Chitinophagia</taxon>
        <taxon>Chitinophagales</taxon>
        <taxon>Chitinophagaceae</taxon>
        <taxon>Niabella</taxon>
    </lineage>
</organism>
<evidence type="ECO:0000259" key="6">
    <source>
        <dbReference type="Pfam" id="PF02826"/>
    </source>
</evidence>
<evidence type="ECO:0000256" key="4">
    <source>
        <dbReference type="RuleBase" id="RU003719"/>
    </source>
</evidence>
<feature type="domain" description="D-isomer specific 2-hydroxyacid dehydrogenase catalytic" evidence="5">
    <location>
        <begin position="16"/>
        <end position="316"/>
    </location>
</feature>
<dbReference type="PANTHER" id="PTHR43761:SF1">
    <property type="entry name" value="D-ISOMER SPECIFIC 2-HYDROXYACID DEHYDROGENASE CATALYTIC DOMAIN-CONTAINING PROTEIN-RELATED"/>
    <property type="match status" value="1"/>
</dbReference>
<dbReference type="Pfam" id="PF02826">
    <property type="entry name" value="2-Hacid_dh_C"/>
    <property type="match status" value="1"/>
</dbReference>
<keyword evidence="2 4" id="KW-0560">Oxidoreductase</keyword>
<keyword evidence="3" id="KW-0520">NAD</keyword>
<dbReference type="PANTHER" id="PTHR43761">
    <property type="entry name" value="D-ISOMER SPECIFIC 2-HYDROXYACID DEHYDROGENASE FAMILY PROTEIN (AFU_ORTHOLOGUE AFUA_1G13630)"/>
    <property type="match status" value="1"/>
</dbReference>
<dbReference type="GO" id="GO:0003714">
    <property type="term" value="F:transcription corepressor activity"/>
    <property type="evidence" value="ECO:0007669"/>
    <property type="project" value="InterPro"/>
</dbReference>
<dbReference type="SUPFAM" id="SSF51735">
    <property type="entry name" value="NAD(P)-binding Rossmann-fold domains"/>
    <property type="match status" value="1"/>
</dbReference>
<dbReference type="Proteomes" id="UP000077667">
    <property type="component" value="Chromosome"/>
</dbReference>
<dbReference type="Gene3D" id="3.40.50.720">
    <property type="entry name" value="NAD(P)-binding Rossmann-like Domain"/>
    <property type="match status" value="2"/>
</dbReference>
<comment type="similarity">
    <text evidence="1 4">Belongs to the D-isomer specific 2-hydroxyacid dehydrogenase family.</text>
</comment>
<evidence type="ECO:0000256" key="3">
    <source>
        <dbReference type="ARBA" id="ARBA00023027"/>
    </source>
</evidence>
<dbReference type="Pfam" id="PF00389">
    <property type="entry name" value="2-Hacid_dh"/>
    <property type="match status" value="1"/>
</dbReference>